<feature type="compositionally biased region" description="Basic and acidic residues" evidence="1">
    <location>
        <begin position="40"/>
        <end position="49"/>
    </location>
</feature>
<dbReference type="SUPFAM" id="SSF55120">
    <property type="entry name" value="Pseudouridine synthase"/>
    <property type="match status" value="1"/>
</dbReference>
<dbReference type="VEuPathDB" id="FungiDB:H257_16938"/>
<dbReference type="PANTHER" id="PTHR21600">
    <property type="entry name" value="MITOCHONDRIAL RNA PSEUDOURIDINE SYNTHASE"/>
    <property type="match status" value="1"/>
</dbReference>
<evidence type="ECO:0000313" key="3">
    <source>
        <dbReference type="EMBL" id="ETV66632.1"/>
    </source>
</evidence>
<dbReference type="EMBL" id="KI913208">
    <property type="protein sequence ID" value="ETV66632.1"/>
    <property type="molecule type" value="Genomic_DNA"/>
</dbReference>
<dbReference type="InterPro" id="IPR050188">
    <property type="entry name" value="RluA_PseudoU_synthase"/>
</dbReference>
<dbReference type="GO" id="GO:0009982">
    <property type="term" value="F:pseudouridine synthase activity"/>
    <property type="evidence" value="ECO:0007669"/>
    <property type="project" value="InterPro"/>
</dbReference>
<dbReference type="InterPro" id="IPR006224">
    <property type="entry name" value="PsdUridine_synth_RluA-like_CS"/>
</dbReference>
<dbReference type="GO" id="GO:0003723">
    <property type="term" value="F:RNA binding"/>
    <property type="evidence" value="ECO:0007669"/>
    <property type="project" value="InterPro"/>
</dbReference>
<gene>
    <name evidence="3" type="ORF">H257_16938</name>
</gene>
<sequence length="453" mass="50267">MEREKYGNVMGGKLSLKGMPLSKKSKKKRKREHAEETEEKGDVAKKQETEVLVPIAAMTPAQKKHQKFKAKREEEDIKKQASKTYRERVDEYSQYLGNLSEHHDVPRVSAAGNDIGLDLARKRHRASSCDEPAEAVVRHALQSAVNAIAAENSVDLTTLTFRVRRLHEHVPSTALLGTTAYSSDIPLRLYHSKRLDHLSDLHATATLLLGHLVHQSDAIVQVDSAENSSRLVLYTRPAPPPAEVLDVTLPLEVLHQDDAIIVVVKPHDLPSVDGRDRPTSLHRILRSKYPNVRMVHRLDMETSGVMVVARTLSAAQSLNAQFRAKTIGKTYTAVVEGLLSCDSCVISASLAADPTHRVKQVVDERRGKPSETLCTLLLRHLDKGHSRVHLTPVTGRTHQLRVHMQSVGHAIVGDSLYASQECTSSRLCLHATTLKLVRPTTNIPMTFSSNPPF</sequence>
<dbReference type="GO" id="GO:0000455">
    <property type="term" value="P:enzyme-directed rRNA pseudouridine synthesis"/>
    <property type="evidence" value="ECO:0007669"/>
    <property type="project" value="TreeGrafter"/>
</dbReference>
<accession>W4FGK4</accession>
<dbReference type="InterPro" id="IPR020103">
    <property type="entry name" value="PsdUridine_synth_cat_dom_sf"/>
</dbReference>
<evidence type="ECO:0000256" key="1">
    <source>
        <dbReference type="SAM" id="MobiDB-lite"/>
    </source>
</evidence>
<dbReference type="Pfam" id="PF00849">
    <property type="entry name" value="PseudoU_synth_2"/>
    <property type="match status" value="1"/>
</dbReference>
<feature type="compositionally biased region" description="Basic and acidic residues" evidence="1">
    <location>
        <begin position="71"/>
        <end position="82"/>
    </location>
</feature>
<name>W4FGK4_APHAT</name>
<feature type="compositionally biased region" description="Low complexity" evidence="1">
    <location>
        <begin position="11"/>
        <end position="22"/>
    </location>
</feature>
<protein>
    <recommendedName>
        <fullName evidence="2">Pseudouridine synthase RsuA/RluA-like domain-containing protein</fullName>
    </recommendedName>
</protein>
<feature type="region of interest" description="Disordered" evidence="1">
    <location>
        <begin position="1"/>
        <end position="82"/>
    </location>
</feature>
<dbReference type="AlphaFoldDB" id="W4FGK4"/>
<dbReference type="CDD" id="cd02869">
    <property type="entry name" value="PseudoU_synth_RluA_like"/>
    <property type="match status" value="1"/>
</dbReference>
<feature type="domain" description="Pseudouridine synthase RsuA/RluA-like" evidence="2">
    <location>
        <begin position="260"/>
        <end position="406"/>
    </location>
</feature>
<dbReference type="PROSITE" id="PS01129">
    <property type="entry name" value="PSI_RLU"/>
    <property type="match status" value="1"/>
</dbReference>
<organism evidence="3">
    <name type="scientific">Aphanomyces astaci</name>
    <name type="common">Crayfish plague agent</name>
    <dbReference type="NCBI Taxonomy" id="112090"/>
    <lineage>
        <taxon>Eukaryota</taxon>
        <taxon>Sar</taxon>
        <taxon>Stramenopiles</taxon>
        <taxon>Oomycota</taxon>
        <taxon>Saprolegniomycetes</taxon>
        <taxon>Saprolegniales</taxon>
        <taxon>Verrucalvaceae</taxon>
        <taxon>Aphanomyces</taxon>
    </lineage>
</organism>
<proteinExistence type="predicted"/>
<dbReference type="STRING" id="112090.W4FGK4"/>
<dbReference type="RefSeq" id="XP_009843860.1">
    <property type="nucleotide sequence ID" value="XM_009845558.1"/>
</dbReference>
<evidence type="ECO:0000259" key="2">
    <source>
        <dbReference type="Pfam" id="PF00849"/>
    </source>
</evidence>
<dbReference type="PANTHER" id="PTHR21600:SF89">
    <property type="entry name" value="RIBOSOMAL LARGE SUBUNIT PSEUDOURIDINE SYNTHASE A"/>
    <property type="match status" value="1"/>
</dbReference>
<dbReference type="GeneID" id="20818934"/>
<dbReference type="OrthoDB" id="418349at2759"/>
<reference evidence="3" key="1">
    <citation type="submission" date="2013-12" db="EMBL/GenBank/DDBJ databases">
        <title>The Genome Sequence of Aphanomyces astaci APO3.</title>
        <authorList>
            <consortium name="The Broad Institute Genomics Platform"/>
            <person name="Russ C."/>
            <person name="Tyler B."/>
            <person name="van West P."/>
            <person name="Dieguez-Uribeondo J."/>
            <person name="Young S.K."/>
            <person name="Zeng Q."/>
            <person name="Gargeya S."/>
            <person name="Fitzgerald M."/>
            <person name="Abouelleil A."/>
            <person name="Alvarado L."/>
            <person name="Chapman S.B."/>
            <person name="Gainer-Dewar J."/>
            <person name="Goldberg J."/>
            <person name="Griggs A."/>
            <person name="Gujja S."/>
            <person name="Hansen M."/>
            <person name="Howarth C."/>
            <person name="Imamovic A."/>
            <person name="Ireland A."/>
            <person name="Larimer J."/>
            <person name="McCowan C."/>
            <person name="Murphy C."/>
            <person name="Pearson M."/>
            <person name="Poon T.W."/>
            <person name="Priest M."/>
            <person name="Roberts A."/>
            <person name="Saif S."/>
            <person name="Shea T."/>
            <person name="Sykes S."/>
            <person name="Wortman J."/>
            <person name="Nusbaum C."/>
            <person name="Birren B."/>
        </authorList>
    </citation>
    <scope>NUCLEOTIDE SEQUENCE [LARGE SCALE GENOMIC DNA]</scope>
    <source>
        <strain evidence="3">APO3</strain>
    </source>
</reference>
<dbReference type="Gene3D" id="3.30.2350.10">
    <property type="entry name" value="Pseudouridine synthase"/>
    <property type="match status" value="1"/>
</dbReference>
<dbReference type="InterPro" id="IPR006145">
    <property type="entry name" value="PsdUridine_synth_RsuA/RluA"/>
</dbReference>